<dbReference type="Pfam" id="PF00291">
    <property type="entry name" value="PALP"/>
    <property type="match status" value="1"/>
</dbReference>
<dbReference type="GO" id="GO:0004794">
    <property type="term" value="F:threonine deaminase activity"/>
    <property type="evidence" value="ECO:0007669"/>
    <property type="project" value="TreeGrafter"/>
</dbReference>
<evidence type="ECO:0000259" key="4">
    <source>
        <dbReference type="Pfam" id="PF00291"/>
    </source>
</evidence>
<evidence type="ECO:0000256" key="1">
    <source>
        <dbReference type="ARBA" id="ARBA00001933"/>
    </source>
</evidence>
<dbReference type="InterPro" id="IPR001926">
    <property type="entry name" value="TrpB-like_PALP"/>
</dbReference>
<dbReference type="Gene3D" id="3.40.50.1100">
    <property type="match status" value="2"/>
</dbReference>
<evidence type="ECO:0000313" key="5">
    <source>
        <dbReference type="EMBL" id="KAA1419820.1"/>
    </source>
</evidence>
<dbReference type="PANTHER" id="PTHR48078">
    <property type="entry name" value="THREONINE DEHYDRATASE, MITOCHONDRIAL-RELATED"/>
    <property type="match status" value="1"/>
</dbReference>
<gene>
    <name evidence="5" type="ORF">FE697_018110</name>
</gene>
<dbReference type="CDD" id="cd01562">
    <property type="entry name" value="Thr-dehyd"/>
    <property type="match status" value="1"/>
</dbReference>
<reference evidence="5 6" key="1">
    <citation type="submission" date="2019-09" db="EMBL/GenBank/DDBJ databases">
        <title>Mumia zhuanghuii sp. nov. isolated from the intestinal contents of plateau pika (Ochotona curzoniae) in the Qinghai-Tibet plateau of China.</title>
        <authorList>
            <person name="Tian Z."/>
        </authorList>
    </citation>
    <scope>NUCLEOTIDE SEQUENCE [LARGE SCALE GENOMIC DNA]</scope>
    <source>
        <strain evidence="6">350</strain>
    </source>
</reference>
<dbReference type="Proteomes" id="UP000307768">
    <property type="component" value="Unassembled WGS sequence"/>
</dbReference>
<dbReference type="GO" id="GO:0009097">
    <property type="term" value="P:isoleucine biosynthetic process"/>
    <property type="evidence" value="ECO:0007669"/>
    <property type="project" value="TreeGrafter"/>
</dbReference>
<feature type="domain" description="Tryptophan synthase beta chain-like PALP" evidence="4">
    <location>
        <begin position="30"/>
        <end position="315"/>
    </location>
</feature>
<dbReference type="GO" id="GO:0006567">
    <property type="term" value="P:L-threonine catabolic process"/>
    <property type="evidence" value="ECO:0007669"/>
    <property type="project" value="TreeGrafter"/>
</dbReference>
<sequence>MTDTYAVPTASGLPDHADLLDATRTVRQVFAATPQQVWPLLSQALGTTAWVKHENHTPLGAFKARSALVYFDRLARSGELPAGVVSATRGNHGQALAFAAAQHGIPATVVVPRGNSREKNAAMQALGADLVEYGDDFQESLEHAARMADERGIALAPNFHPWLVAGAGTYAMELLTAVPDLDVVYVPIGLGSGVCGMLAAKAALRHPVEVVGVVSAGATAYADSLTAGTLVSSPVTTQIADGMACRTPVSEALALIRDGVSRLVVVSDEEVADAMRLLFRATHNVAEGAGAAATAAAAQDRARNQGRTIGVVVTGGNVDTDVYAAALGRPA</sequence>
<dbReference type="OrthoDB" id="9811476at2"/>
<keyword evidence="3" id="KW-0456">Lyase</keyword>
<comment type="caution">
    <text evidence="5">The sequence shown here is derived from an EMBL/GenBank/DDBJ whole genome shotgun (WGS) entry which is preliminary data.</text>
</comment>
<dbReference type="SUPFAM" id="SSF53686">
    <property type="entry name" value="Tryptophan synthase beta subunit-like PLP-dependent enzymes"/>
    <property type="match status" value="1"/>
</dbReference>
<dbReference type="EMBL" id="VDFQ02000006">
    <property type="protein sequence ID" value="KAA1419820.1"/>
    <property type="molecule type" value="Genomic_DNA"/>
</dbReference>
<dbReference type="NCBIfam" id="NF004771">
    <property type="entry name" value="PRK06110.1"/>
    <property type="match status" value="1"/>
</dbReference>
<comment type="cofactor">
    <cofactor evidence="1">
        <name>pyridoxal 5'-phosphate</name>
        <dbReference type="ChEBI" id="CHEBI:597326"/>
    </cofactor>
</comment>
<dbReference type="InterPro" id="IPR036052">
    <property type="entry name" value="TrpB-like_PALP_sf"/>
</dbReference>
<protein>
    <submittedName>
        <fullName evidence="5">Threonine dehydratase</fullName>
    </submittedName>
</protein>
<dbReference type="RefSeq" id="WP_149771043.1">
    <property type="nucleotide sequence ID" value="NZ_VDFQ02000006.1"/>
</dbReference>
<name>A0A5Q6RP77_9ACTN</name>
<evidence type="ECO:0000313" key="6">
    <source>
        <dbReference type="Proteomes" id="UP000307768"/>
    </source>
</evidence>
<accession>A0A5Q6RP77</accession>
<evidence type="ECO:0000256" key="2">
    <source>
        <dbReference type="ARBA" id="ARBA00022898"/>
    </source>
</evidence>
<dbReference type="GO" id="GO:0003941">
    <property type="term" value="F:L-serine ammonia-lyase activity"/>
    <property type="evidence" value="ECO:0007669"/>
    <property type="project" value="TreeGrafter"/>
</dbReference>
<organism evidence="5 6">
    <name type="scientific">Mumia zhuanghuii</name>
    <dbReference type="NCBI Taxonomy" id="2585211"/>
    <lineage>
        <taxon>Bacteria</taxon>
        <taxon>Bacillati</taxon>
        <taxon>Actinomycetota</taxon>
        <taxon>Actinomycetes</taxon>
        <taxon>Propionibacteriales</taxon>
        <taxon>Nocardioidaceae</taxon>
        <taxon>Mumia</taxon>
    </lineage>
</organism>
<keyword evidence="2" id="KW-0663">Pyridoxal phosphate</keyword>
<evidence type="ECO:0000256" key="3">
    <source>
        <dbReference type="ARBA" id="ARBA00023239"/>
    </source>
</evidence>
<dbReference type="AlphaFoldDB" id="A0A5Q6RP77"/>
<dbReference type="GO" id="GO:0006565">
    <property type="term" value="P:L-serine catabolic process"/>
    <property type="evidence" value="ECO:0007669"/>
    <property type="project" value="TreeGrafter"/>
</dbReference>
<dbReference type="InterPro" id="IPR050147">
    <property type="entry name" value="Ser/Thr_Dehydratase"/>
</dbReference>
<proteinExistence type="predicted"/>
<dbReference type="PANTHER" id="PTHR48078:SF7">
    <property type="entry name" value="BLL6502 PROTEIN"/>
    <property type="match status" value="1"/>
</dbReference>